<gene>
    <name evidence="2" type="ORF">GCM10009720_26680</name>
</gene>
<dbReference type="RefSeq" id="WP_343959575.1">
    <property type="nucleotide sequence ID" value="NZ_BAAAMN010000053.1"/>
</dbReference>
<feature type="transmembrane region" description="Helical" evidence="1">
    <location>
        <begin position="100"/>
        <end position="133"/>
    </location>
</feature>
<feature type="transmembrane region" description="Helical" evidence="1">
    <location>
        <begin position="145"/>
        <end position="165"/>
    </location>
</feature>
<comment type="caution">
    <text evidence="2">The sequence shown here is derived from an EMBL/GenBank/DDBJ whole genome shotgun (WGS) entry which is preliminary data.</text>
</comment>
<dbReference type="PANTHER" id="PTHR30354:SF7">
    <property type="entry name" value="BLL7963 PROTEIN"/>
    <property type="match status" value="1"/>
</dbReference>
<name>A0ABP5GHI7_9MICC</name>
<keyword evidence="1" id="KW-1133">Transmembrane helix</keyword>
<sequence>MAWLGILGIVLGIATLIAMAFRGIAMVPTTVVASLVVMVFNGMDIWDGFLDGFGQSTANYVALYIILFFLGTLFGELLSKSGAAKSIALQMLKLPVKRKALLVVVLASAILSYGGVNLFVIVFSIYPIALVLFKEEDIPKRLFPAALFLGSATFTMVAIPGTPAIQNLIPAETFGTTAYAAPTMGIIASAAMLGLGIWWLYWSQSRLAKKQVGFVPGPRDNMENIDIDSREGVPSFWVSILPIIIVLALIFILNNYLDTVFAVNIALASGVLSTTALFWPTLKVDYVGRLNAGGHDGLTALMNTAVVVGFGGVVAMSSGFDSIVDWTMGLDMHPMISGALAVGVVSAATGSASGGLQVFSDSLGSQYVELSQAQGVSPDAMHRVLAMSAAGLDSMPYSGGYITAITYAQLTHRESYGYFFVTNVVITSIGAVLGILLYLGLGIA</sequence>
<accession>A0ABP5GHI7</accession>
<evidence type="ECO:0000313" key="3">
    <source>
        <dbReference type="Proteomes" id="UP001501461"/>
    </source>
</evidence>
<dbReference type="EMBL" id="BAAAMN010000053">
    <property type="protein sequence ID" value="GAA2044425.1"/>
    <property type="molecule type" value="Genomic_DNA"/>
</dbReference>
<evidence type="ECO:0000256" key="1">
    <source>
        <dbReference type="SAM" id="Phobius"/>
    </source>
</evidence>
<feature type="transmembrane region" description="Helical" evidence="1">
    <location>
        <begin position="336"/>
        <end position="359"/>
    </location>
</feature>
<proteinExistence type="predicted"/>
<protein>
    <submittedName>
        <fullName evidence="2">GntP family permease</fullName>
    </submittedName>
</protein>
<feature type="transmembrane region" description="Helical" evidence="1">
    <location>
        <begin position="260"/>
        <end position="280"/>
    </location>
</feature>
<evidence type="ECO:0000313" key="2">
    <source>
        <dbReference type="EMBL" id="GAA2044425.1"/>
    </source>
</evidence>
<feature type="transmembrane region" description="Helical" evidence="1">
    <location>
        <begin position="177"/>
        <end position="201"/>
    </location>
</feature>
<dbReference type="InterPro" id="IPR003474">
    <property type="entry name" value="Glcn_transporter"/>
</dbReference>
<organism evidence="2 3">
    <name type="scientific">Yaniella flava</name>
    <dbReference type="NCBI Taxonomy" id="287930"/>
    <lineage>
        <taxon>Bacteria</taxon>
        <taxon>Bacillati</taxon>
        <taxon>Actinomycetota</taxon>
        <taxon>Actinomycetes</taxon>
        <taxon>Micrococcales</taxon>
        <taxon>Micrococcaceae</taxon>
        <taxon>Yaniella</taxon>
    </lineage>
</organism>
<dbReference type="Pfam" id="PF02447">
    <property type="entry name" value="GntP_permease"/>
    <property type="match status" value="1"/>
</dbReference>
<keyword evidence="1" id="KW-0812">Transmembrane</keyword>
<feature type="transmembrane region" description="Helical" evidence="1">
    <location>
        <begin position="236"/>
        <end position="253"/>
    </location>
</feature>
<feature type="transmembrane region" description="Helical" evidence="1">
    <location>
        <begin position="300"/>
        <end position="324"/>
    </location>
</feature>
<feature type="transmembrane region" description="Helical" evidence="1">
    <location>
        <begin position="57"/>
        <end position="79"/>
    </location>
</feature>
<feature type="transmembrane region" description="Helical" evidence="1">
    <location>
        <begin position="416"/>
        <end position="441"/>
    </location>
</feature>
<dbReference type="Proteomes" id="UP001501461">
    <property type="component" value="Unassembled WGS sequence"/>
</dbReference>
<dbReference type="PANTHER" id="PTHR30354">
    <property type="entry name" value="GNT FAMILY GLUCONATE TRANSPORTER"/>
    <property type="match status" value="1"/>
</dbReference>
<reference evidence="3" key="1">
    <citation type="journal article" date="2019" name="Int. J. Syst. Evol. Microbiol.">
        <title>The Global Catalogue of Microorganisms (GCM) 10K type strain sequencing project: providing services to taxonomists for standard genome sequencing and annotation.</title>
        <authorList>
            <consortium name="The Broad Institute Genomics Platform"/>
            <consortium name="The Broad Institute Genome Sequencing Center for Infectious Disease"/>
            <person name="Wu L."/>
            <person name="Ma J."/>
        </authorList>
    </citation>
    <scope>NUCLEOTIDE SEQUENCE [LARGE SCALE GENOMIC DNA]</scope>
    <source>
        <strain evidence="3">JCM 13595</strain>
    </source>
</reference>
<keyword evidence="3" id="KW-1185">Reference proteome</keyword>
<keyword evidence="1" id="KW-0472">Membrane</keyword>